<keyword evidence="6 13" id="KW-0963">Cytoplasm</keyword>
<dbReference type="OrthoDB" id="9808150at2"/>
<dbReference type="NCBIfam" id="TIGR03263">
    <property type="entry name" value="guanyl_kin"/>
    <property type="match status" value="1"/>
</dbReference>
<dbReference type="GO" id="GO:0004385">
    <property type="term" value="F:GMP kinase activity"/>
    <property type="evidence" value="ECO:0007669"/>
    <property type="project" value="UniProtKB-UniRule"/>
</dbReference>
<dbReference type="PANTHER" id="PTHR23117">
    <property type="entry name" value="GUANYLATE KINASE-RELATED"/>
    <property type="match status" value="1"/>
</dbReference>
<dbReference type="Proteomes" id="UP000315440">
    <property type="component" value="Unassembled WGS sequence"/>
</dbReference>
<dbReference type="PROSITE" id="PS00856">
    <property type="entry name" value="GUANYLATE_KINASE_1"/>
    <property type="match status" value="1"/>
</dbReference>
<gene>
    <name evidence="13 15" type="primary">gmk</name>
    <name evidence="15" type="ORF">Mal64_07190</name>
</gene>
<dbReference type="PROSITE" id="PS50052">
    <property type="entry name" value="GUANYLATE_KINASE_2"/>
    <property type="match status" value="1"/>
</dbReference>
<dbReference type="AlphaFoldDB" id="A0A5C5ZS21"/>
<sequence>MAGEAGKLVILSGPSGVGKSTIVRKLIERGGGMLRLSVSATTREPRAGEVAGRDYHYLSKEDFAARREAGDFLECVEVFGRGCWYGTLWNEVRPSLAAGVWVILEIEVDGAERARKAFPEAITVFIAPAKDLAASQRVLEERLRARGTETEEAIQRRLEVARHELERAGEYQHRVINEGLDDAVDEINKIFLAEGLPRA</sequence>
<evidence type="ECO:0000313" key="16">
    <source>
        <dbReference type="Proteomes" id="UP000315440"/>
    </source>
</evidence>
<dbReference type="GO" id="GO:0005524">
    <property type="term" value="F:ATP binding"/>
    <property type="evidence" value="ECO:0007669"/>
    <property type="project" value="UniProtKB-UniRule"/>
</dbReference>
<name>A0A5C5ZS21_9BACT</name>
<dbReference type="PANTHER" id="PTHR23117:SF13">
    <property type="entry name" value="GUANYLATE KINASE"/>
    <property type="match status" value="1"/>
</dbReference>
<evidence type="ECO:0000256" key="4">
    <source>
        <dbReference type="ARBA" id="ARBA00012961"/>
    </source>
</evidence>
<dbReference type="GO" id="GO:0005829">
    <property type="term" value="C:cytosol"/>
    <property type="evidence" value="ECO:0007669"/>
    <property type="project" value="TreeGrafter"/>
</dbReference>
<evidence type="ECO:0000256" key="1">
    <source>
        <dbReference type="ARBA" id="ARBA00003531"/>
    </source>
</evidence>
<evidence type="ECO:0000256" key="12">
    <source>
        <dbReference type="ARBA" id="ARBA00048594"/>
    </source>
</evidence>
<dbReference type="InterPro" id="IPR027417">
    <property type="entry name" value="P-loop_NTPase"/>
</dbReference>
<evidence type="ECO:0000313" key="15">
    <source>
        <dbReference type="EMBL" id="TWT90332.1"/>
    </source>
</evidence>
<dbReference type="FunFam" id="3.30.63.10:FF:000005">
    <property type="entry name" value="Guanylate kinase"/>
    <property type="match status" value="1"/>
</dbReference>
<dbReference type="EC" id="2.7.4.8" evidence="4 13"/>
<keyword evidence="16" id="KW-1185">Reference proteome</keyword>
<keyword evidence="7 13" id="KW-0808">Transferase</keyword>
<dbReference type="CDD" id="cd00071">
    <property type="entry name" value="GMPK"/>
    <property type="match status" value="1"/>
</dbReference>
<dbReference type="InterPro" id="IPR008144">
    <property type="entry name" value="Guanylate_kin-like_dom"/>
</dbReference>
<comment type="catalytic activity">
    <reaction evidence="12 13">
        <text>GMP + ATP = GDP + ADP</text>
        <dbReference type="Rhea" id="RHEA:20780"/>
        <dbReference type="ChEBI" id="CHEBI:30616"/>
        <dbReference type="ChEBI" id="CHEBI:58115"/>
        <dbReference type="ChEBI" id="CHEBI:58189"/>
        <dbReference type="ChEBI" id="CHEBI:456216"/>
        <dbReference type="EC" id="2.7.4.8"/>
    </reaction>
</comment>
<dbReference type="InterPro" id="IPR020590">
    <property type="entry name" value="Guanylate_kinase_CS"/>
</dbReference>
<evidence type="ECO:0000256" key="3">
    <source>
        <dbReference type="ARBA" id="ARBA00005790"/>
    </source>
</evidence>
<comment type="similarity">
    <text evidence="3 13">Belongs to the guanylate kinase family.</text>
</comment>
<dbReference type="EMBL" id="SJPQ01000001">
    <property type="protein sequence ID" value="TWT90332.1"/>
    <property type="molecule type" value="Genomic_DNA"/>
</dbReference>
<evidence type="ECO:0000256" key="11">
    <source>
        <dbReference type="ARBA" id="ARBA00030128"/>
    </source>
</evidence>
<dbReference type="Pfam" id="PF00625">
    <property type="entry name" value="Guanylate_kin"/>
    <property type="match status" value="1"/>
</dbReference>
<dbReference type="Gene3D" id="3.30.63.10">
    <property type="entry name" value="Guanylate Kinase phosphate binding domain"/>
    <property type="match status" value="1"/>
</dbReference>
<proteinExistence type="inferred from homology"/>
<comment type="function">
    <text evidence="1 13">Essential for recycling GMP and indirectly, cGMP.</text>
</comment>
<keyword evidence="8 13" id="KW-0547">Nucleotide-binding</keyword>
<dbReference type="RefSeq" id="WP_146397122.1">
    <property type="nucleotide sequence ID" value="NZ_SJPQ01000001.1"/>
</dbReference>
<feature type="binding site" evidence="13">
    <location>
        <begin position="13"/>
        <end position="20"/>
    </location>
    <ligand>
        <name>ATP</name>
        <dbReference type="ChEBI" id="CHEBI:30616"/>
    </ligand>
</feature>
<keyword evidence="9 13" id="KW-0418">Kinase</keyword>
<organism evidence="15 16">
    <name type="scientific">Pseudobythopirellula maris</name>
    <dbReference type="NCBI Taxonomy" id="2527991"/>
    <lineage>
        <taxon>Bacteria</taxon>
        <taxon>Pseudomonadati</taxon>
        <taxon>Planctomycetota</taxon>
        <taxon>Planctomycetia</taxon>
        <taxon>Pirellulales</taxon>
        <taxon>Lacipirellulaceae</taxon>
        <taxon>Pseudobythopirellula</taxon>
    </lineage>
</organism>
<dbReference type="SUPFAM" id="SSF52540">
    <property type="entry name" value="P-loop containing nucleoside triphosphate hydrolases"/>
    <property type="match status" value="1"/>
</dbReference>
<evidence type="ECO:0000256" key="8">
    <source>
        <dbReference type="ARBA" id="ARBA00022741"/>
    </source>
</evidence>
<accession>A0A5C5ZS21</accession>
<dbReference type="SMART" id="SM00072">
    <property type="entry name" value="GuKc"/>
    <property type="match status" value="1"/>
</dbReference>
<evidence type="ECO:0000256" key="7">
    <source>
        <dbReference type="ARBA" id="ARBA00022679"/>
    </source>
</evidence>
<evidence type="ECO:0000256" key="10">
    <source>
        <dbReference type="ARBA" id="ARBA00022840"/>
    </source>
</evidence>
<comment type="caution">
    <text evidence="15">The sequence shown here is derived from an EMBL/GenBank/DDBJ whole genome shotgun (WGS) entry which is preliminary data.</text>
</comment>
<feature type="domain" description="Guanylate kinase-like" evidence="14">
    <location>
        <begin position="6"/>
        <end position="192"/>
    </location>
</feature>
<dbReference type="Gene3D" id="3.40.50.300">
    <property type="entry name" value="P-loop containing nucleotide triphosphate hydrolases"/>
    <property type="match status" value="1"/>
</dbReference>
<reference evidence="15 16" key="1">
    <citation type="submission" date="2019-02" db="EMBL/GenBank/DDBJ databases">
        <title>Deep-cultivation of Planctomycetes and their phenomic and genomic characterization uncovers novel biology.</title>
        <authorList>
            <person name="Wiegand S."/>
            <person name="Jogler M."/>
            <person name="Boedeker C."/>
            <person name="Pinto D."/>
            <person name="Vollmers J."/>
            <person name="Rivas-Marin E."/>
            <person name="Kohn T."/>
            <person name="Peeters S.H."/>
            <person name="Heuer A."/>
            <person name="Rast P."/>
            <person name="Oberbeckmann S."/>
            <person name="Bunk B."/>
            <person name="Jeske O."/>
            <person name="Meyerdierks A."/>
            <person name="Storesund J.E."/>
            <person name="Kallscheuer N."/>
            <person name="Luecker S."/>
            <person name="Lage O.M."/>
            <person name="Pohl T."/>
            <person name="Merkel B.J."/>
            <person name="Hornburger P."/>
            <person name="Mueller R.-W."/>
            <person name="Bruemmer F."/>
            <person name="Labrenz M."/>
            <person name="Spormann A.M."/>
            <person name="Op Den Camp H."/>
            <person name="Overmann J."/>
            <person name="Amann R."/>
            <person name="Jetten M.S.M."/>
            <person name="Mascher T."/>
            <person name="Medema M.H."/>
            <person name="Devos D.P."/>
            <person name="Kaster A.-K."/>
            <person name="Ovreas L."/>
            <person name="Rohde M."/>
            <person name="Galperin M.Y."/>
            <person name="Jogler C."/>
        </authorList>
    </citation>
    <scope>NUCLEOTIDE SEQUENCE [LARGE SCALE GENOMIC DNA]</scope>
    <source>
        <strain evidence="15 16">Mal64</strain>
    </source>
</reference>
<dbReference type="HAMAP" id="MF_00328">
    <property type="entry name" value="Guanylate_kinase"/>
    <property type="match status" value="1"/>
</dbReference>
<comment type="subcellular location">
    <subcellularLocation>
        <location evidence="2 13">Cytoplasm</location>
    </subcellularLocation>
</comment>
<evidence type="ECO:0000259" key="14">
    <source>
        <dbReference type="PROSITE" id="PS50052"/>
    </source>
</evidence>
<protein>
    <recommendedName>
        <fullName evidence="5 13">Guanylate kinase</fullName>
        <ecNumber evidence="4 13">2.7.4.8</ecNumber>
    </recommendedName>
    <alternativeName>
        <fullName evidence="11 13">GMP kinase</fullName>
    </alternativeName>
</protein>
<evidence type="ECO:0000256" key="5">
    <source>
        <dbReference type="ARBA" id="ARBA00016296"/>
    </source>
</evidence>
<dbReference type="InterPro" id="IPR008145">
    <property type="entry name" value="GK/Ca_channel_bsu"/>
</dbReference>
<dbReference type="InterPro" id="IPR017665">
    <property type="entry name" value="Guanylate_kinase"/>
</dbReference>
<evidence type="ECO:0000256" key="6">
    <source>
        <dbReference type="ARBA" id="ARBA00022490"/>
    </source>
</evidence>
<evidence type="ECO:0000256" key="13">
    <source>
        <dbReference type="HAMAP-Rule" id="MF_00328"/>
    </source>
</evidence>
<keyword evidence="10 13" id="KW-0067">ATP-binding</keyword>
<evidence type="ECO:0000256" key="2">
    <source>
        <dbReference type="ARBA" id="ARBA00004496"/>
    </source>
</evidence>
<evidence type="ECO:0000256" key="9">
    <source>
        <dbReference type="ARBA" id="ARBA00022777"/>
    </source>
</evidence>